<evidence type="ECO:0000313" key="3">
    <source>
        <dbReference type="Proteomes" id="UP000317935"/>
    </source>
</evidence>
<dbReference type="EMBL" id="AP019774">
    <property type="protein sequence ID" value="BCD69605.1"/>
    <property type="molecule type" value="Genomic_DNA"/>
</dbReference>
<dbReference type="InterPro" id="IPR003678">
    <property type="entry name" value="Put_OMP"/>
</dbReference>
<keyword evidence="1" id="KW-1133">Transmembrane helix</keyword>
<evidence type="ECO:0000256" key="1">
    <source>
        <dbReference type="SAM" id="Phobius"/>
    </source>
</evidence>
<accession>A0A6J4CWN7</accession>
<evidence type="ECO:0000313" key="2">
    <source>
        <dbReference type="EMBL" id="BCD69605.1"/>
    </source>
</evidence>
<keyword evidence="1" id="KW-0472">Membrane</keyword>
<name>A0A6J4CWN7_9HELI</name>
<keyword evidence="1" id="KW-0812">Transmembrane</keyword>
<gene>
    <name evidence="2" type="primary">hofH</name>
    <name evidence="2" type="ORF">SNTW_02500</name>
</gene>
<sequence length="393" mass="44358">MQNSPFSSVATKFVLLTFIFLGNFWFFAPSLKAFDYKIGGKAEQASQVGFNQAPMNRNKGIYPMQQYGTVSGFLNVDFNLLPKKLDSHSLKVGIGGMAGGVFFDSTRKLHGGSKIYDYYGFYDGYLGGASNIFSEDDIVTANGKERSLAKTYIFSDAFIEYKYKDFFGIKGGRYTSTMPYRSGKTQGFEVFGEYKHTRLIWFSSFGRAIAGGGFLINWYAPRTSYSGNWSKNAQGGWTHHGYQLSYGTHALRLIYNKHKLLAEFFYYFSPKMFNAPGFSLVWDSDPNFSEKGFRSQTRLIAFFPVYEPWMVVNSSGAPIYKYDRPVTANGQSLIIRQRFDYNNFYLVGTFYKNFGNTNAYVGNMGNPAGVLMGGNSMYAGGWGSAIKSFWYFS</sequence>
<feature type="transmembrane region" description="Helical" evidence="1">
    <location>
        <begin position="6"/>
        <end position="28"/>
    </location>
</feature>
<proteinExistence type="predicted"/>
<dbReference type="AlphaFoldDB" id="A0A6J4CWN7"/>
<dbReference type="Proteomes" id="UP000317935">
    <property type="component" value="Chromosome"/>
</dbReference>
<reference evidence="2 3" key="1">
    <citation type="submission" date="2019-06" db="EMBL/GenBank/DDBJ databases">
        <title>Complete genome sequence of Helicobacter suis SNTW101c.</title>
        <authorList>
            <person name="Rimbara E."/>
            <person name="Suzuki M."/>
            <person name="Matsui H."/>
            <person name="Nakamura M."/>
            <person name="Mori S."/>
            <person name="Shibayama K."/>
        </authorList>
    </citation>
    <scope>NUCLEOTIDE SEQUENCE [LARGE SCALE GENOMIC DNA]</scope>
    <source>
        <strain evidence="2 3">SNTW101c</strain>
    </source>
</reference>
<dbReference type="OrthoDB" id="5328533at2"/>
<dbReference type="Pfam" id="PF02521">
    <property type="entry name" value="HP_OMP_2"/>
    <property type="match status" value="1"/>
</dbReference>
<dbReference type="RefSeq" id="WP_064430097.1">
    <property type="nucleotide sequence ID" value="NZ_AP019774.1"/>
</dbReference>
<organism evidence="2 3">
    <name type="scientific">Helicobacter suis</name>
    <dbReference type="NCBI Taxonomy" id="104628"/>
    <lineage>
        <taxon>Bacteria</taxon>
        <taxon>Pseudomonadati</taxon>
        <taxon>Campylobacterota</taxon>
        <taxon>Epsilonproteobacteria</taxon>
        <taxon>Campylobacterales</taxon>
        <taxon>Helicobacteraceae</taxon>
        <taxon>Helicobacter</taxon>
    </lineage>
</organism>
<protein>
    <submittedName>
        <fullName evidence="2">Outer membrane protein HofH</fullName>
    </submittedName>
</protein>